<reference evidence="1 2" key="1">
    <citation type="submission" date="2019-07" db="EMBL/GenBank/DDBJ databases">
        <title>Whole genome shotgun sequence of Staphylococcus arlettae NBRC 109765.</title>
        <authorList>
            <person name="Hosoyama A."/>
            <person name="Uohara A."/>
            <person name="Ohji S."/>
            <person name="Ichikawa N."/>
        </authorList>
    </citation>
    <scope>NUCLEOTIDE SEQUENCE [LARGE SCALE GENOMIC DNA]</scope>
    <source>
        <strain evidence="1 2">NBRC 109765</strain>
    </source>
</reference>
<comment type="caution">
    <text evidence="1">The sequence shown here is derived from an EMBL/GenBank/DDBJ whole genome shotgun (WGS) entry which is preliminary data.</text>
</comment>
<name>A0ABQ0XU41_9STAP</name>
<gene>
    <name evidence="1" type="ORF">SAR03_12770</name>
</gene>
<organism evidence="1 2">
    <name type="scientific">Staphylococcus arlettae</name>
    <dbReference type="NCBI Taxonomy" id="29378"/>
    <lineage>
        <taxon>Bacteria</taxon>
        <taxon>Bacillati</taxon>
        <taxon>Bacillota</taxon>
        <taxon>Bacilli</taxon>
        <taxon>Bacillales</taxon>
        <taxon>Staphylococcaceae</taxon>
        <taxon>Staphylococcus</taxon>
    </lineage>
</organism>
<evidence type="ECO:0000313" key="2">
    <source>
        <dbReference type="Proteomes" id="UP000321598"/>
    </source>
</evidence>
<keyword evidence="2" id="KW-1185">Reference proteome</keyword>
<dbReference type="EMBL" id="BKAV01000010">
    <property type="protein sequence ID" value="GEQ00240.1"/>
    <property type="molecule type" value="Genomic_DNA"/>
</dbReference>
<evidence type="ECO:0000313" key="1">
    <source>
        <dbReference type="EMBL" id="GEQ00240.1"/>
    </source>
</evidence>
<accession>A0ABQ0XU41</accession>
<proteinExistence type="predicted"/>
<protein>
    <submittedName>
        <fullName evidence="1">Uncharacterized protein</fullName>
    </submittedName>
</protein>
<dbReference type="Proteomes" id="UP000321598">
    <property type="component" value="Unassembled WGS sequence"/>
</dbReference>
<sequence>MHQNLFTRPIFNNDITSQILEEYNHHKHLYDKSNDINFEIVPYHELNGARGAATLAIHHYLIWSHR</sequence>